<keyword evidence="9" id="KW-1185">Reference proteome</keyword>
<dbReference type="Proteomes" id="UP001595955">
    <property type="component" value="Unassembled WGS sequence"/>
</dbReference>
<protein>
    <submittedName>
        <fullName evidence="8">Trimeric intracellular cation channel family protein</fullName>
    </submittedName>
</protein>
<evidence type="ECO:0000256" key="1">
    <source>
        <dbReference type="ARBA" id="ARBA00004651"/>
    </source>
</evidence>
<name>A0ABV9D8E5_9MICO</name>
<comment type="caution">
    <text evidence="8">The sequence shown here is derived from an EMBL/GenBank/DDBJ whole genome shotgun (WGS) entry which is preliminary data.</text>
</comment>
<evidence type="ECO:0000313" key="8">
    <source>
        <dbReference type="EMBL" id="MFC4554876.1"/>
    </source>
</evidence>
<comment type="subcellular location">
    <subcellularLocation>
        <location evidence="1">Cell membrane</location>
        <topology evidence="1">Multi-pass membrane protein</topology>
    </subcellularLocation>
</comment>
<evidence type="ECO:0000313" key="9">
    <source>
        <dbReference type="Proteomes" id="UP001595955"/>
    </source>
</evidence>
<keyword evidence="4" id="KW-0812">Transmembrane</keyword>
<keyword evidence="5" id="KW-1133">Transmembrane helix</keyword>
<dbReference type="EMBL" id="JBHSGF010000003">
    <property type="protein sequence ID" value="MFC4554876.1"/>
    <property type="molecule type" value="Genomic_DNA"/>
</dbReference>
<dbReference type="PANTHER" id="PTHR30506">
    <property type="entry name" value="INNER MEMBRANE PROTEIN"/>
    <property type="match status" value="1"/>
</dbReference>
<comment type="similarity">
    <text evidence="2">Belongs to the UPF0126 family.</text>
</comment>
<accession>A0ABV9D8E5</accession>
<organism evidence="8 9">
    <name type="scientific">Georgenia faecalis</name>
    <dbReference type="NCBI Taxonomy" id="2483799"/>
    <lineage>
        <taxon>Bacteria</taxon>
        <taxon>Bacillati</taxon>
        <taxon>Actinomycetota</taxon>
        <taxon>Actinomycetes</taxon>
        <taxon>Micrococcales</taxon>
        <taxon>Bogoriellaceae</taxon>
        <taxon>Georgenia</taxon>
    </lineage>
</organism>
<dbReference type="PANTHER" id="PTHR30506:SF3">
    <property type="entry name" value="UPF0126 INNER MEMBRANE PROTEIN YADS-RELATED"/>
    <property type="match status" value="1"/>
</dbReference>
<keyword evidence="6" id="KW-0472">Membrane</keyword>
<feature type="domain" description="Glycine transporter" evidence="7">
    <location>
        <begin position="19"/>
        <end position="92"/>
    </location>
</feature>
<gene>
    <name evidence="8" type="ORF">ACFO3F_06415</name>
</gene>
<evidence type="ECO:0000256" key="4">
    <source>
        <dbReference type="ARBA" id="ARBA00022692"/>
    </source>
</evidence>
<evidence type="ECO:0000256" key="3">
    <source>
        <dbReference type="ARBA" id="ARBA00022475"/>
    </source>
</evidence>
<evidence type="ECO:0000256" key="5">
    <source>
        <dbReference type="ARBA" id="ARBA00022989"/>
    </source>
</evidence>
<sequence length="244" mass="25457">MVLDLALPDLPRLGDLFRVLDLVGVFVNGALGGIIARRKRFDIVGFGILAIVSALGGGMLRDTLLQAGTPVALTDPFYLGTALAGAVVAYLVRLDNRWWSRTFIVADALVLGCWAATGAGKALSVGLGLTPAILLGVITAVGGGMIRDISVGQVPAVFGGNTLYATAAIAAAAVMVAFERAGYFDAGMLVATVVGAGLCILARWRNWRLPQHGDWSITMSSSQLRKLVKFRGKGEDGSAEQQSA</sequence>
<dbReference type="Pfam" id="PF03458">
    <property type="entry name" value="Gly_transporter"/>
    <property type="match status" value="2"/>
</dbReference>
<reference evidence="9" key="1">
    <citation type="journal article" date="2019" name="Int. J. Syst. Evol. Microbiol.">
        <title>The Global Catalogue of Microorganisms (GCM) 10K type strain sequencing project: providing services to taxonomists for standard genome sequencing and annotation.</title>
        <authorList>
            <consortium name="The Broad Institute Genomics Platform"/>
            <consortium name="The Broad Institute Genome Sequencing Center for Infectious Disease"/>
            <person name="Wu L."/>
            <person name="Ma J."/>
        </authorList>
    </citation>
    <scope>NUCLEOTIDE SEQUENCE [LARGE SCALE GENOMIC DNA]</scope>
    <source>
        <strain evidence="9">JCM 3369</strain>
    </source>
</reference>
<dbReference type="InterPro" id="IPR005115">
    <property type="entry name" value="Gly_transporter"/>
</dbReference>
<evidence type="ECO:0000256" key="6">
    <source>
        <dbReference type="ARBA" id="ARBA00023136"/>
    </source>
</evidence>
<feature type="domain" description="Glycine transporter" evidence="7">
    <location>
        <begin position="105"/>
        <end position="179"/>
    </location>
</feature>
<keyword evidence="3" id="KW-1003">Cell membrane</keyword>
<evidence type="ECO:0000259" key="7">
    <source>
        <dbReference type="Pfam" id="PF03458"/>
    </source>
</evidence>
<evidence type="ECO:0000256" key="2">
    <source>
        <dbReference type="ARBA" id="ARBA00008193"/>
    </source>
</evidence>
<proteinExistence type="inferred from homology"/>
<dbReference type="RefSeq" id="WP_122822870.1">
    <property type="nucleotide sequence ID" value="NZ_CP033325.1"/>
</dbReference>